<evidence type="ECO:0000313" key="1">
    <source>
        <dbReference type="EMBL" id="KAK1439281.1"/>
    </source>
</evidence>
<comment type="caution">
    <text evidence="1">The sequence shown here is derived from an EMBL/GenBank/DDBJ whole genome shotgun (WGS) entry which is preliminary data.</text>
</comment>
<reference evidence="1" key="1">
    <citation type="journal article" date="2023" name="bioRxiv">
        <title>Improved chromosome-level genome assembly for marigold (Tagetes erecta).</title>
        <authorList>
            <person name="Jiang F."/>
            <person name="Yuan L."/>
            <person name="Wang S."/>
            <person name="Wang H."/>
            <person name="Xu D."/>
            <person name="Wang A."/>
            <person name="Fan W."/>
        </authorList>
    </citation>
    <scope>NUCLEOTIDE SEQUENCE</scope>
    <source>
        <strain evidence="1">WSJ</strain>
        <tissue evidence="1">Leaf</tissue>
    </source>
</reference>
<dbReference type="EMBL" id="JAUHHV010000001">
    <property type="protein sequence ID" value="KAK1439281.1"/>
    <property type="molecule type" value="Genomic_DNA"/>
</dbReference>
<protein>
    <submittedName>
        <fullName evidence="1">Uncharacterized protein</fullName>
    </submittedName>
</protein>
<organism evidence="1 2">
    <name type="scientific">Tagetes erecta</name>
    <name type="common">African marigold</name>
    <dbReference type="NCBI Taxonomy" id="13708"/>
    <lineage>
        <taxon>Eukaryota</taxon>
        <taxon>Viridiplantae</taxon>
        <taxon>Streptophyta</taxon>
        <taxon>Embryophyta</taxon>
        <taxon>Tracheophyta</taxon>
        <taxon>Spermatophyta</taxon>
        <taxon>Magnoliopsida</taxon>
        <taxon>eudicotyledons</taxon>
        <taxon>Gunneridae</taxon>
        <taxon>Pentapetalae</taxon>
        <taxon>asterids</taxon>
        <taxon>campanulids</taxon>
        <taxon>Asterales</taxon>
        <taxon>Asteraceae</taxon>
        <taxon>Asteroideae</taxon>
        <taxon>Heliantheae alliance</taxon>
        <taxon>Tageteae</taxon>
        <taxon>Tagetes</taxon>
    </lineage>
</organism>
<dbReference type="AlphaFoldDB" id="A0AAD8LHI8"/>
<keyword evidence="2" id="KW-1185">Reference proteome</keyword>
<gene>
    <name evidence="1" type="ORF">QVD17_05097</name>
</gene>
<accession>A0AAD8LHI8</accession>
<dbReference type="Proteomes" id="UP001229421">
    <property type="component" value="Unassembled WGS sequence"/>
</dbReference>
<evidence type="ECO:0000313" key="2">
    <source>
        <dbReference type="Proteomes" id="UP001229421"/>
    </source>
</evidence>
<name>A0AAD8LHI8_TARER</name>
<proteinExistence type="predicted"/>
<sequence>MYSNLWTYKHDFINSCIGFKFRLNFVEYFSLKIMMFVVKKIIFTWIVHSAHSIDSIDTGKKYERNKAASAFRSALSLLAIKSEVTFYESPAHSSTGTRSEPRAPLTAWELLLMPF</sequence>